<organism evidence="2">
    <name type="scientific">viral metagenome</name>
    <dbReference type="NCBI Taxonomy" id="1070528"/>
    <lineage>
        <taxon>unclassified sequences</taxon>
        <taxon>metagenomes</taxon>
        <taxon>organismal metagenomes</taxon>
    </lineage>
</organism>
<keyword evidence="1" id="KW-0812">Transmembrane</keyword>
<reference evidence="2" key="1">
    <citation type="journal article" date="2020" name="Nature">
        <title>Giant virus diversity and host interactions through global metagenomics.</title>
        <authorList>
            <person name="Schulz F."/>
            <person name="Roux S."/>
            <person name="Paez-Espino D."/>
            <person name="Jungbluth S."/>
            <person name="Walsh D.A."/>
            <person name="Denef V.J."/>
            <person name="McMahon K.D."/>
            <person name="Konstantinidis K.T."/>
            <person name="Eloe-Fadrosh E.A."/>
            <person name="Kyrpides N.C."/>
            <person name="Woyke T."/>
        </authorList>
    </citation>
    <scope>NUCLEOTIDE SEQUENCE</scope>
    <source>
        <strain evidence="2">GVMAG-M-3300023184-89</strain>
    </source>
</reference>
<evidence type="ECO:0000313" key="2">
    <source>
        <dbReference type="EMBL" id="QHT92877.1"/>
    </source>
</evidence>
<dbReference type="EMBL" id="MN740195">
    <property type="protein sequence ID" value="QHT92877.1"/>
    <property type="molecule type" value="Genomic_DNA"/>
</dbReference>
<protein>
    <submittedName>
        <fullName evidence="2">Uncharacterized protein</fullName>
    </submittedName>
</protein>
<name>A0A6C0ILW3_9ZZZZ</name>
<accession>A0A6C0ILW3</accession>
<sequence>MSDFFKSVTANAKAVEEKFLGPDYKYYEFIKSPSAMGMSAEGSIDAITHDISGLIGYVSLLSTGKSGASTTGNPLGNKFFLETGATCKDTASGNKVPRSLYVNNVPDGSIPFISNATGVEMDGMYGLIPGTLSNLSQINPMQIFGAFMEGITPQCQLIEMETISVNNEKTMKTGYVTNNDITNMNAKWFPGGVKPAIKNIEAFTLLSDSEEYRKYMTKYNKTYKKNKNKQDYSLMPDDGLIKIYYSSLTVLVLYIFLKMFQKR</sequence>
<evidence type="ECO:0000256" key="1">
    <source>
        <dbReference type="SAM" id="Phobius"/>
    </source>
</evidence>
<proteinExistence type="predicted"/>
<dbReference type="AlphaFoldDB" id="A0A6C0ILW3"/>
<feature type="transmembrane region" description="Helical" evidence="1">
    <location>
        <begin position="243"/>
        <end position="260"/>
    </location>
</feature>
<keyword evidence="1" id="KW-1133">Transmembrane helix</keyword>
<keyword evidence="1" id="KW-0472">Membrane</keyword>